<comment type="similarity">
    <text evidence="1">Belongs to the NodU/CmcH family.</text>
</comment>
<dbReference type="PANTHER" id="PTHR34847:SF1">
    <property type="entry name" value="NODULATION PROTEIN U"/>
    <property type="match status" value="1"/>
</dbReference>
<dbReference type="InterPro" id="IPR051338">
    <property type="entry name" value="NodU/CmcH_Carbamoyltrnsfr"/>
</dbReference>
<dbReference type="Pfam" id="PF02543">
    <property type="entry name" value="Carbam_trans_N"/>
    <property type="match status" value="1"/>
</dbReference>
<accession>A0A6J6CU48</accession>
<dbReference type="InterPro" id="IPR003696">
    <property type="entry name" value="Carbtransf_dom"/>
</dbReference>
<dbReference type="GO" id="GO:0003824">
    <property type="term" value="F:catalytic activity"/>
    <property type="evidence" value="ECO:0007669"/>
    <property type="project" value="InterPro"/>
</dbReference>
<protein>
    <submittedName>
        <fullName evidence="4">Unannotated protein</fullName>
    </submittedName>
</protein>
<name>A0A6J6CU48_9ZZZZ</name>
<dbReference type="EMBL" id="CAEZSF010000232">
    <property type="protein sequence ID" value="CAB4553733.1"/>
    <property type="molecule type" value="Genomic_DNA"/>
</dbReference>
<feature type="domain" description="Carbamoyltransferase" evidence="2">
    <location>
        <begin position="3"/>
        <end position="344"/>
    </location>
</feature>
<organism evidence="4">
    <name type="scientific">freshwater metagenome</name>
    <dbReference type="NCBI Taxonomy" id="449393"/>
    <lineage>
        <taxon>unclassified sequences</taxon>
        <taxon>metagenomes</taxon>
        <taxon>ecological metagenomes</taxon>
    </lineage>
</organism>
<dbReference type="EMBL" id="CAEZYU010000179">
    <property type="protein sequence ID" value="CAB4762853.1"/>
    <property type="molecule type" value="Genomic_DNA"/>
</dbReference>
<dbReference type="SUPFAM" id="SSF53067">
    <property type="entry name" value="Actin-like ATPase domain"/>
    <property type="match status" value="1"/>
</dbReference>
<dbReference type="Gene3D" id="3.90.870.20">
    <property type="entry name" value="Carbamoyltransferase, C-terminal domain"/>
    <property type="match status" value="1"/>
</dbReference>
<evidence type="ECO:0000259" key="2">
    <source>
        <dbReference type="Pfam" id="PF02543"/>
    </source>
</evidence>
<dbReference type="InterPro" id="IPR031730">
    <property type="entry name" value="Carbam_trans_C"/>
</dbReference>
<proteinExistence type="inferred from homology"/>
<dbReference type="InterPro" id="IPR043129">
    <property type="entry name" value="ATPase_NBD"/>
</dbReference>
<gene>
    <name evidence="4" type="ORF">UFOPK1358_01785</name>
    <name evidence="5" type="ORF">UFOPK2766_02329</name>
</gene>
<dbReference type="InterPro" id="IPR038152">
    <property type="entry name" value="Carbam_trans_C_sf"/>
</dbReference>
<evidence type="ECO:0000313" key="4">
    <source>
        <dbReference type="EMBL" id="CAB4553733.1"/>
    </source>
</evidence>
<reference evidence="4" key="1">
    <citation type="submission" date="2020-05" db="EMBL/GenBank/DDBJ databases">
        <authorList>
            <person name="Chiriac C."/>
            <person name="Salcher M."/>
            <person name="Ghai R."/>
            <person name="Kavagutti S V."/>
        </authorList>
    </citation>
    <scope>NUCLEOTIDE SEQUENCE</scope>
</reference>
<evidence type="ECO:0000256" key="1">
    <source>
        <dbReference type="ARBA" id="ARBA00006129"/>
    </source>
</evidence>
<evidence type="ECO:0000313" key="5">
    <source>
        <dbReference type="EMBL" id="CAB4762853.1"/>
    </source>
</evidence>
<dbReference type="Gene3D" id="3.30.420.40">
    <property type="match status" value="2"/>
</dbReference>
<evidence type="ECO:0000259" key="3">
    <source>
        <dbReference type="Pfam" id="PF16861"/>
    </source>
</evidence>
<sequence>MFVLGISGLYHDSAAAVLHDGKIVAAAQEERFTRRKHDPRFPTSAIAWCLEEAQVPPDGLSAVAYYDKPLSTFSRVLRSYAAAGPSGLKSVHAAMSEWLNRKLWTSYEIEKAIRTIGYELPEPILFSDHHLSHAAAAFYPSPFQSAAILTLDGVGEWATSSLGRGSGKQIELLEELRFPNSLGLLYSAFTYQAGFKVNSGEYKLMGLAPYGKPRFAQAISDHLIDVSAEGSFSLNMDYFDFLAGTKMTNHQFDMIFGGPPRQPESEITQRECDLARSIQVVLEDVVLRMAHHAAALTEEKNLVLAGGVALNCVANARLHADGPFENIWVQPAAGDAGSALGAALWAWHQIGGHSRSVHIGDAMAGAQLGPGFSSESIAAELEELHRPFTRIDNAAERVAHLATLLSEGNVVGMFQGRMEFGPRALGNRSILADPRSPTMQRVLNEKIKQRESFRPFAPAVMAEHAQDWFELDHESPYMLFTAPVLVSRRGTQGEPTAGASIFEQLNAIDSEIPAVTHVDGSARVQTVDAERFPAFHQLLSAFNDLTGCPLLINTSFNVRGEPIVYTPEDAYRCFMTTDMDYLVLEDCVLDRTEQPEWTGAAIELELD</sequence>
<dbReference type="PANTHER" id="PTHR34847">
    <property type="entry name" value="NODULATION PROTEIN U"/>
    <property type="match status" value="1"/>
</dbReference>
<dbReference type="AlphaFoldDB" id="A0A6J6CU48"/>
<dbReference type="CDD" id="cd24098">
    <property type="entry name" value="ASKHA_NBD_TobZ_N"/>
    <property type="match status" value="1"/>
</dbReference>
<feature type="domain" description="Carbamoyltransferase C-terminal" evidence="3">
    <location>
        <begin position="402"/>
        <end position="590"/>
    </location>
</feature>
<dbReference type="Pfam" id="PF16861">
    <property type="entry name" value="Carbam_trans_C"/>
    <property type="match status" value="1"/>
</dbReference>